<dbReference type="AlphaFoldDB" id="A0AAE9ZXH9"/>
<gene>
    <name evidence="2" type="ORF">PXH66_00550</name>
</gene>
<dbReference type="Proteomes" id="UP001218638">
    <property type="component" value="Chromosome"/>
</dbReference>
<keyword evidence="1" id="KW-0812">Transmembrane</keyword>
<organism evidence="2 3">
    <name type="scientific">Synoicihabitans lomoniglobus</name>
    <dbReference type="NCBI Taxonomy" id="2909285"/>
    <lineage>
        <taxon>Bacteria</taxon>
        <taxon>Pseudomonadati</taxon>
        <taxon>Verrucomicrobiota</taxon>
        <taxon>Opitutia</taxon>
        <taxon>Opitutales</taxon>
        <taxon>Opitutaceae</taxon>
        <taxon>Synoicihabitans</taxon>
    </lineage>
</organism>
<keyword evidence="1" id="KW-0472">Membrane</keyword>
<proteinExistence type="predicted"/>
<keyword evidence="1" id="KW-1133">Transmembrane helix</keyword>
<keyword evidence="3" id="KW-1185">Reference proteome</keyword>
<accession>A0AAE9ZXH9</accession>
<feature type="transmembrane region" description="Helical" evidence="1">
    <location>
        <begin position="85"/>
        <end position="110"/>
    </location>
</feature>
<feature type="transmembrane region" description="Helical" evidence="1">
    <location>
        <begin position="14"/>
        <end position="38"/>
    </location>
</feature>
<reference evidence="2" key="1">
    <citation type="submission" date="2023-03" db="EMBL/GenBank/DDBJ databases">
        <title>Lomoglobus Profundus gen. nov., sp. nov., a novel member of the phylum Verrucomicrobia, isolated from deep-marine sediment of South China Sea.</title>
        <authorList>
            <person name="Ahmad T."/>
            <person name="Ishaq S.E."/>
            <person name="Wang F."/>
        </authorList>
    </citation>
    <scope>NUCLEOTIDE SEQUENCE</scope>
    <source>
        <strain evidence="2">LMO-M01</strain>
    </source>
</reference>
<name>A0AAE9ZXH9_9BACT</name>
<sequence>MTAWWTALSTDLQIFYAIGIIALAITSIQLVLSLMGVAGDAASFDLDLDLPDADSSSGAGILSSQTLGAFFLGFGWVGAMARSSGLSLLLSVALAIALGVALMFAMFYLIRLLLSLQSKGNLDYATAIGEEATVYVTLPGDDQDGGGQIQLMIQGRTRVASARKASPGVAKPGDRVRITSMLGPTTYNVESISNTQPLQ</sequence>
<evidence type="ECO:0000313" key="3">
    <source>
        <dbReference type="Proteomes" id="UP001218638"/>
    </source>
</evidence>
<evidence type="ECO:0000256" key="1">
    <source>
        <dbReference type="SAM" id="Phobius"/>
    </source>
</evidence>
<protein>
    <recommendedName>
        <fullName evidence="4">NfeD-like C-terminal domain-containing protein</fullName>
    </recommendedName>
</protein>
<feature type="transmembrane region" description="Helical" evidence="1">
    <location>
        <begin position="59"/>
        <end position="79"/>
    </location>
</feature>
<evidence type="ECO:0008006" key="4">
    <source>
        <dbReference type="Google" id="ProtNLM"/>
    </source>
</evidence>
<dbReference type="EMBL" id="CP119075">
    <property type="protein sequence ID" value="WED65336.1"/>
    <property type="molecule type" value="Genomic_DNA"/>
</dbReference>
<dbReference type="KEGG" id="slom:PXH66_00550"/>
<evidence type="ECO:0000313" key="2">
    <source>
        <dbReference type="EMBL" id="WED65336.1"/>
    </source>
</evidence>
<dbReference type="RefSeq" id="WP_330929283.1">
    <property type="nucleotide sequence ID" value="NZ_CP119075.1"/>
</dbReference>